<evidence type="ECO:0000313" key="2">
    <source>
        <dbReference type="EMBL" id="GBE84082.1"/>
    </source>
</evidence>
<dbReference type="OrthoDB" id="3011415at2759"/>
<feature type="region of interest" description="Disordered" evidence="1">
    <location>
        <begin position="354"/>
        <end position="396"/>
    </location>
</feature>
<gene>
    <name evidence="2" type="ORF">SCP_0600600</name>
</gene>
<dbReference type="GeneID" id="38780999"/>
<evidence type="ECO:0000256" key="1">
    <source>
        <dbReference type="SAM" id="MobiDB-lite"/>
    </source>
</evidence>
<proteinExistence type="predicted"/>
<dbReference type="InParanoid" id="A0A401GPG2"/>
<evidence type="ECO:0000313" key="3">
    <source>
        <dbReference type="Proteomes" id="UP000287166"/>
    </source>
</evidence>
<feature type="region of interest" description="Disordered" evidence="1">
    <location>
        <begin position="282"/>
        <end position="305"/>
    </location>
</feature>
<accession>A0A401GPG2</accession>
<protein>
    <submittedName>
        <fullName evidence="2">Uncharacterized protein</fullName>
    </submittedName>
</protein>
<dbReference type="EMBL" id="BFAD01000006">
    <property type="protein sequence ID" value="GBE84082.1"/>
    <property type="molecule type" value="Genomic_DNA"/>
</dbReference>
<sequence length="435" mass="46877">MAKCAHPDCYCQRYDGIDDADVGPNDPQLCRQCKHIKTAHPDGSEQRSEGPPTIAALLDGLKNRSGVASLPGSRIRTAASSSTAAIQVSVEDAVKETNSGLKRQPIDTMTAGPSKKAKGIKATDTSQGKIIKIGHVILLPDGMDEDGNLNTARGPTHPQIARFVKYGLACSHKDASLEFRTGWNVKRINMWFAQLLPEAFEYMRTKVDKDDVPWVLCERPSANSLAIVDDTPVDGEVLNEYKGGNGRKWTERKLYIASKVEIPHSVYTNNWIAPAVDASDDDASSVGPSESEFLPQNLKGKGKMVPSATETHHNAVIELSDSETLPTVKEILAAAESGNSPPPAMVEELLVNGSDDNASSRANSPAVEGINAPGAPLDVDHSNDADPATAAGVNDGIHEKDWEAVFMARGSEHKNPYLQLSDDLLETKDNPWDID</sequence>
<keyword evidence="3" id="KW-1185">Reference proteome</keyword>
<organism evidence="2 3">
    <name type="scientific">Sparassis crispa</name>
    <dbReference type="NCBI Taxonomy" id="139825"/>
    <lineage>
        <taxon>Eukaryota</taxon>
        <taxon>Fungi</taxon>
        <taxon>Dikarya</taxon>
        <taxon>Basidiomycota</taxon>
        <taxon>Agaricomycotina</taxon>
        <taxon>Agaricomycetes</taxon>
        <taxon>Polyporales</taxon>
        <taxon>Sparassidaceae</taxon>
        <taxon>Sparassis</taxon>
    </lineage>
</organism>
<reference evidence="2 3" key="1">
    <citation type="journal article" date="2018" name="Sci. Rep.">
        <title>Genome sequence of the cauliflower mushroom Sparassis crispa (Hanabiratake) and its association with beneficial usage.</title>
        <authorList>
            <person name="Kiyama R."/>
            <person name="Furutani Y."/>
            <person name="Kawaguchi K."/>
            <person name="Nakanishi T."/>
        </authorList>
    </citation>
    <scope>NUCLEOTIDE SEQUENCE [LARGE SCALE GENOMIC DNA]</scope>
</reference>
<feature type="compositionally biased region" description="Polar residues" evidence="1">
    <location>
        <begin position="354"/>
        <end position="363"/>
    </location>
</feature>
<feature type="compositionally biased region" description="Basic and acidic residues" evidence="1">
    <location>
        <begin position="425"/>
        <end position="435"/>
    </location>
</feature>
<comment type="caution">
    <text evidence="2">The sequence shown here is derived from an EMBL/GenBank/DDBJ whole genome shotgun (WGS) entry which is preliminary data.</text>
</comment>
<name>A0A401GPG2_9APHY</name>
<dbReference type="RefSeq" id="XP_027614995.1">
    <property type="nucleotide sequence ID" value="XM_027759194.1"/>
</dbReference>
<feature type="region of interest" description="Disordered" evidence="1">
    <location>
        <begin position="416"/>
        <end position="435"/>
    </location>
</feature>
<dbReference type="Proteomes" id="UP000287166">
    <property type="component" value="Unassembled WGS sequence"/>
</dbReference>
<dbReference type="AlphaFoldDB" id="A0A401GPG2"/>
<feature type="region of interest" description="Disordered" evidence="1">
    <location>
        <begin position="96"/>
        <end position="123"/>
    </location>
</feature>